<reference evidence="7" key="1">
    <citation type="submission" date="2018-05" db="EMBL/GenBank/DDBJ databases">
        <title>Draft genome of Mucuna pruriens seed.</title>
        <authorList>
            <person name="Nnadi N.E."/>
            <person name="Vos R."/>
            <person name="Hasami M.H."/>
            <person name="Devisetty U.K."/>
            <person name="Aguiy J.C."/>
        </authorList>
    </citation>
    <scope>NUCLEOTIDE SEQUENCE [LARGE SCALE GENOMIC DNA]</scope>
    <source>
        <strain evidence="7">JCA_2017</strain>
    </source>
</reference>
<evidence type="ECO:0000259" key="6">
    <source>
        <dbReference type="PROSITE" id="PS50015"/>
    </source>
</evidence>
<feature type="non-terminal residue" evidence="7">
    <location>
        <position position="1"/>
    </location>
</feature>
<dbReference type="InterPro" id="IPR008138">
    <property type="entry name" value="SapB_2"/>
</dbReference>
<feature type="domain" description="Saposin B-type" evidence="6">
    <location>
        <begin position="59"/>
        <end position="138"/>
    </location>
</feature>
<dbReference type="STRING" id="157652.A0A371EJ27"/>
<dbReference type="PANTHER" id="PTHR11480">
    <property type="entry name" value="SAPOSIN-RELATED"/>
    <property type="match status" value="1"/>
</dbReference>
<dbReference type="PROSITE" id="PS50015">
    <property type="entry name" value="SAP_B"/>
    <property type="match status" value="2"/>
</dbReference>
<accession>A0A371EJ27</accession>
<protein>
    <submittedName>
        <fullName evidence="7">Prosaposin</fullName>
    </submittedName>
</protein>
<dbReference type="Proteomes" id="UP000257109">
    <property type="component" value="Unassembled WGS sequence"/>
</dbReference>
<dbReference type="OrthoDB" id="69496at2759"/>
<name>A0A371EJ27_MUCPR</name>
<feature type="domain" description="Saposin B-type" evidence="6">
    <location>
        <begin position="144"/>
        <end position="224"/>
    </location>
</feature>
<keyword evidence="2" id="KW-0378">Hydrolase</keyword>
<evidence type="ECO:0000313" key="8">
    <source>
        <dbReference type="Proteomes" id="UP000257109"/>
    </source>
</evidence>
<dbReference type="InterPro" id="IPR007856">
    <property type="entry name" value="SapB_1"/>
</dbReference>
<dbReference type="PANTHER" id="PTHR11480:SF3">
    <property type="entry name" value="BCDNA.GH08312"/>
    <property type="match status" value="1"/>
</dbReference>
<sequence>MSRALSWCFALTDTPLTFVFEVIATGTMVGRVGLLFLILLGASWACDARELATFELNRKSDVCALCEKYATEALDYLNDIETQREVIDALHNTCYHVPSLKDQCIELVDSYASHFFSEIASVVPGELCKQFHLCKSANVSSQVQGNTCDSCKDTVLVLLAKLSDPDTKLEIMEALLKGCNSMDKLAKKCKRMVIEYGPLILIKAEKFLKTTDICTALHACPASTAFSKDTSVMEEVPLISDS</sequence>
<evidence type="ECO:0000256" key="2">
    <source>
        <dbReference type="ARBA" id="ARBA00022750"/>
    </source>
</evidence>
<dbReference type="SUPFAM" id="SSF47862">
    <property type="entry name" value="Saposin"/>
    <property type="match status" value="2"/>
</dbReference>
<evidence type="ECO:0000313" key="7">
    <source>
        <dbReference type="EMBL" id="RDX66042.1"/>
    </source>
</evidence>
<evidence type="ECO:0000256" key="4">
    <source>
        <dbReference type="ARBA" id="ARBA00023157"/>
    </source>
</evidence>
<evidence type="ECO:0000256" key="3">
    <source>
        <dbReference type="ARBA" id="ARBA00023145"/>
    </source>
</evidence>
<keyword evidence="5" id="KW-0325">Glycoprotein</keyword>
<organism evidence="7 8">
    <name type="scientific">Mucuna pruriens</name>
    <name type="common">Velvet bean</name>
    <name type="synonym">Dolichos pruriens</name>
    <dbReference type="NCBI Taxonomy" id="157652"/>
    <lineage>
        <taxon>Eukaryota</taxon>
        <taxon>Viridiplantae</taxon>
        <taxon>Streptophyta</taxon>
        <taxon>Embryophyta</taxon>
        <taxon>Tracheophyta</taxon>
        <taxon>Spermatophyta</taxon>
        <taxon>Magnoliopsida</taxon>
        <taxon>eudicotyledons</taxon>
        <taxon>Gunneridae</taxon>
        <taxon>Pentapetalae</taxon>
        <taxon>rosids</taxon>
        <taxon>fabids</taxon>
        <taxon>Fabales</taxon>
        <taxon>Fabaceae</taxon>
        <taxon>Papilionoideae</taxon>
        <taxon>50 kb inversion clade</taxon>
        <taxon>NPAAA clade</taxon>
        <taxon>indigoferoid/millettioid clade</taxon>
        <taxon>Phaseoleae</taxon>
        <taxon>Mucuna</taxon>
    </lineage>
</organism>
<dbReference type="Pfam" id="PF03489">
    <property type="entry name" value="SapB_2"/>
    <property type="match status" value="2"/>
</dbReference>
<keyword evidence="1" id="KW-0645">Protease</keyword>
<dbReference type="GO" id="GO:0004190">
    <property type="term" value="F:aspartic-type endopeptidase activity"/>
    <property type="evidence" value="ECO:0007669"/>
    <property type="project" value="UniProtKB-KW"/>
</dbReference>
<dbReference type="GO" id="GO:0006629">
    <property type="term" value="P:lipid metabolic process"/>
    <property type="evidence" value="ECO:0007669"/>
    <property type="project" value="InterPro"/>
</dbReference>
<evidence type="ECO:0000256" key="5">
    <source>
        <dbReference type="ARBA" id="ARBA00023180"/>
    </source>
</evidence>
<keyword evidence="8" id="KW-1185">Reference proteome</keyword>
<gene>
    <name evidence="7" type="primary">PSAP</name>
    <name evidence="7" type="ORF">CR513_55238</name>
</gene>
<keyword evidence="3" id="KW-0865">Zymogen</keyword>
<proteinExistence type="predicted"/>
<dbReference type="Gene3D" id="1.10.225.10">
    <property type="entry name" value="Saposin-like"/>
    <property type="match status" value="2"/>
</dbReference>
<dbReference type="EMBL" id="QJKJ01013620">
    <property type="protein sequence ID" value="RDX66042.1"/>
    <property type="molecule type" value="Genomic_DNA"/>
</dbReference>
<keyword evidence="2" id="KW-0064">Aspartyl protease</keyword>
<dbReference type="AlphaFoldDB" id="A0A371EJ27"/>
<keyword evidence="4" id="KW-1015">Disulfide bond</keyword>
<evidence type="ECO:0000256" key="1">
    <source>
        <dbReference type="ARBA" id="ARBA00022670"/>
    </source>
</evidence>
<dbReference type="InterPro" id="IPR008139">
    <property type="entry name" value="SaposinB_dom"/>
</dbReference>
<comment type="caution">
    <text evidence="7">The sequence shown here is derived from an EMBL/GenBank/DDBJ whole genome shotgun (WGS) entry which is preliminary data.</text>
</comment>
<dbReference type="Pfam" id="PF05184">
    <property type="entry name" value="SapB_1"/>
    <property type="match status" value="2"/>
</dbReference>
<dbReference type="SMART" id="SM00741">
    <property type="entry name" value="SapB"/>
    <property type="match status" value="2"/>
</dbReference>
<dbReference type="InterPro" id="IPR011001">
    <property type="entry name" value="Saposin-like"/>
</dbReference>
<dbReference type="InterPro" id="IPR051428">
    <property type="entry name" value="Sphingo_Act-Surfact_Prot"/>
</dbReference>
<dbReference type="GO" id="GO:0006508">
    <property type="term" value="P:proteolysis"/>
    <property type="evidence" value="ECO:0007669"/>
    <property type="project" value="UniProtKB-KW"/>
</dbReference>